<organism evidence="2 3">
    <name type="scientific">Artemia franciscana</name>
    <name type="common">Brine shrimp</name>
    <name type="synonym">Artemia sanfranciscana</name>
    <dbReference type="NCBI Taxonomy" id="6661"/>
    <lineage>
        <taxon>Eukaryota</taxon>
        <taxon>Metazoa</taxon>
        <taxon>Ecdysozoa</taxon>
        <taxon>Arthropoda</taxon>
        <taxon>Crustacea</taxon>
        <taxon>Branchiopoda</taxon>
        <taxon>Anostraca</taxon>
        <taxon>Artemiidae</taxon>
        <taxon>Artemia</taxon>
    </lineage>
</organism>
<feature type="transmembrane region" description="Helical" evidence="1">
    <location>
        <begin position="12"/>
        <end position="32"/>
    </location>
</feature>
<protein>
    <submittedName>
        <fullName evidence="2">Uncharacterized protein</fullName>
    </submittedName>
</protein>
<dbReference type="AlphaFoldDB" id="A0AA88HLX4"/>
<accession>A0AA88HLX4</accession>
<evidence type="ECO:0000256" key="1">
    <source>
        <dbReference type="SAM" id="Phobius"/>
    </source>
</evidence>
<dbReference type="SUPFAM" id="SSF53474">
    <property type="entry name" value="alpha/beta-Hydrolases"/>
    <property type="match status" value="1"/>
</dbReference>
<keyword evidence="3" id="KW-1185">Reference proteome</keyword>
<reference evidence="2" key="1">
    <citation type="submission" date="2023-07" db="EMBL/GenBank/DDBJ databases">
        <title>Chromosome-level genome assembly of Artemia franciscana.</title>
        <authorList>
            <person name="Jo E."/>
        </authorList>
    </citation>
    <scope>NUCLEOTIDE SEQUENCE</scope>
    <source>
        <tissue evidence="2">Whole body</tissue>
    </source>
</reference>
<evidence type="ECO:0000313" key="3">
    <source>
        <dbReference type="Proteomes" id="UP001187531"/>
    </source>
</evidence>
<keyword evidence="1" id="KW-0812">Transmembrane</keyword>
<proteinExistence type="predicted"/>
<sequence length="402" mass="45474">MMHKFVKYIETICIFVISLFAETSLIIFHCVWKQYAGRDARSKEVKNETSNYQDSLVAHSHEYDFHWTDSKPLLLCISVGPDAPLLWSRLEQSISHSFNVVPVTFEKHWNQNSSRTNFQLKTLANYCVDVAASLGVKDFSIVAHGMGIHMAWKVQQLYPKRVQKLIIISASHPSLSEEVQDLTWKGIMFSSQRYRCLSYLPYFSDFIFPFLSAEDLQYFRDLTISNCSLDEEQLVEVKNQLGSKGYYHSTINYLRNVSNPLRQLESRLDFGRISCPVLFIIGDSEGTVSFEDVCYSGQFVEKFHCKIIENCKGFPHWQYAEQVGMAISSFLSGTPTLPAPRKRASSTTPVKDIVSRALKGGASAVSSTMYSCAKNIANGTISTVLSRVPVESPSNLVKRGLF</sequence>
<keyword evidence="1" id="KW-0472">Membrane</keyword>
<gene>
    <name evidence="2" type="ORF">QYM36_013213</name>
</gene>
<keyword evidence="1" id="KW-1133">Transmembrane helix</keyword>
<dbReference type="EMBL" id="JAVRJZ010000017">
    <property type="protein sequence ID" value="KAK2709479.1"/>
    <property type="molecule type" value="Genomic_DNA"/>
</dbReference>
<dbReference type="Proteomes" id="UP001187531">
    <property type="component" value="Unassembled WGS sequence"/>
</dbReference>
<evidence type="ECO:0000313" key="2">
    <source>
        <dbReference type="EMBL" id="KAK2709479.1"/>
    </source>
</evidence>
<dbReference type="InterPro" id="IPR029058">
    <property type="entry name" value="AB_hydrolase_fold"/>
</dbReference>
<dbReference type="PANTHER" id="PTHR43329">
    <property type="entry name" value="EPOXIDE HYDROLASE"/>
    <property type="match status" value="1"/>
</dbReference>
<name>A0AA88HLX4_ARTSF</name>
<dbReference type="Gene3D" id="3.40.50.1820">
    <property type="entry name" value="alpha/beta hydrolase"/>
    <property type="match status" value="1"/>
</dbReference>
<comment type="caution">
    <text evidence="2">The sequence shown here is derived from an EMBL/GenBank/DDBJ whole genome shotgun (WGS) entry which is preliminary data.</text>
</comment>